<reference evidence="2 3" key="1">
    <citation type="submission" date="2018-02" db="EMBL/GenBank/DDBJ databases">
        <title>Comparative genomes isolates from brazilian mangrove.</title>
        <authorList>
            <person name="Araujo J.E."/>
            <person name="Taketani R.G."/>
            <person name="Silva M.C.P."/>
            <person name="Loureco M.V."/>
            <person name="Andreote F.D."/>
        </authorList>
    </citation>
    <scope>NUCLEOTIDE SEQUENCE [LARGE SCALE GENOMIC DNA]</scope>
    <source>
        <strain evidence="2 3">Hex-1 MGV</strain>
    </source>
</reference>
<keyword evidence="1" id="KW-0812">Transmembrane</keyword>
<evidence type="ECO:0000313" key="3">
    <source>
        <dbReference type="Proteomes" id="UP000238322"/>
    </source>
</evidence>
<proteinExistence type="predicted"/>
<organism evidence="2 3">
    <name type="scientific">Blastopirellula marina</name>
    <dbReference type="NCBI Taxonomy" id="124"/>
    <lineage>
        <taxon>Bacteria</taxon>
        <taxon>Pseudomonadati</taxon>
        <taxon>Planctomycetota</taxon>
        <taxon>Planctomycetia</taxon>
        <taxon>Pirellulales</taxon>
        <taxon>Pirellulaceae</taxon>
        <taxon>Blastopirellula</taxon>
    </lineage>
</organism>
<keyword evidence="1" id="KW-0472">Membrane</keyword>
<accession>A0A2S8G009</accession>
<dbReference type="EMBL" id="PUHY01000005">
    <property type="protein sequence ID" value="PQO37766.1"/>
    <property type="molecule type" value="Genomic_DNA"/>
</dbReference>
<feature type="transmembrane region" description="Helical" evidence="1">
    <location>
        <begin position="287"/>
        <end position="305"/>
    </location>
</feature>
<keyword evidence="1" id="KW-1133">Transmembrane helix</keyword>
<protein>
    <submittedName>
        <fullName evidence="2">Uncharacterized protein</fullName>
    </submittedName>
</protein>
<feature type="transmembrane region" description="Helical" evidence="1">
    <location>
        <begin position="229"/>
        <end position="251"/>
    </location>
</feature>
<comment type="caution">
    <text evidence="2">The sequence shown here is derived from an EMBL/GenBank/DDBJ whole genome shotgun (WGS) entry which is preliminary data.</text>
</comment>
<feature type="transmembrane region" description="Helical" evidence="1">
    <location>
        <begin position="258"/>
        <end position="275"/>
    </location>
</feature>
<evidence type="ECO:0000313" key="2">
    <source>
        <dbReference type="EMBL" id="PQO37766.1"/>
    </source>
</evidence>
<evidence type="ECO:0000256" key="1">
    <source>
        <dbReference type="SAM" id="Phobius"/>
    </source>
</evidence>
<gene>
    <name evidence="2" type="ORF">C5Y83_07425</name>
</gene>
<dbReference type="Proteomes" id="UP000238322">
    <property type="component" value="Unassembled WGS sequence"/>
</dbReference>
<sequence>MKNQSGNNGTGPTIVDFGSLGTIAFFQRHIPVVGIGMTLLDSQQARRSIFFTALALGSLGVMLFHAQTKAETVKDEKLHFTLDLPDGFAPRPDLIGAMPNIVHAFQYGEIKEGEIPVLLLIEKMGGFIGRQRVTREHLPDGFVGEMFDTTWQGFDVQGVAVHETGNGLEGITYNVQIPLKDEAIQVKLLIPAERKDELKPLLRPILDGLHGESNWSSAAQPGIASSDSYGTILLAFMIGCVLIGLVVLWFVSRISPRGTIFLIAVVLYFMSWQFGELEGREVRMLEGGMRMLGFAGGILGLIDLLRKRKSASDQANEPKPE</sequence>
<name>A0A2S8G009_9BACT</name>
<dbReference type="AlphaFoldDB" id="A0A2S8G009"/>